<reference evidence="1" key="1">
    <citation type="journal article" date="2004" name="Nature">
        <title>Genome duplication in the teleost fish Tetraodon nigroviridis reveals the early vertebrate proto-karyotype.</title>
        <authorList>
            <person name="Jaillon O."/>
            <person name="Aury J.-M."/>
            <person name="Brunet F."/>
            <person name="Petit J.-L."/>
            <person name="Stange-Thomann N."/>
            <person name="Mauceli E."/>
            <person name="Bouneau L."/>
            <person name="Fischer C."/>
            <person name="Ozouf-Costaz C."/>
            <person name="Bernot A."/>
            <person name="Nicaud S."/>
            <person name="Jaffe D."/>
            <person name="Fisher S."/>
            <person name="Lutfalla G."/>
            <person name="Dossat C."/>
            <person name="Segurens B."/>
            <person name="Dasilva C."/>
            <person name="Salanoubat M."/>
            <person name="Levy M."/>
            <person name="Boudet N."/>
            <person name="Castellano S."/>
            <person name="Anthouard V."/>
            <person name="Jubin C."/>
            <person name="Castelli V."/>
            <person name="Katinka M."/>
            <person name="Vacherie B."/>
            <person name="Biemont C."/>
            <person name="Skalli Z."/>
            <person name="Cattolico L."/>
            <person name="Poulain J."/>
            <person name="De Berardinis V."/>
            <person name="Cruaud C."/>
            <person name="Duprat S."/>
            <person name="Brottier P."/>
            <person name="Coutanceau J.-P."/>
            <person name="Gouzy J."/>
            <person name="Parra G."/>
            <person name="Lardier G."/>
            <person name="Chapple C."/>
            <person name="McKernan K.J."/>
            <person name="McEwan P."/>
            <person name="Bosak S."/>
            <person name="Kellis M."/>
            <person name="Volff J.-N."/>
            <person name="Guigo R."/>
            <person name="Zody M.C."/>
            <person name="Mesirov J."/>
            <person name="Lindblad-Toh K."/>
            <person name="Birren B."/>
            <person name="Nusbaum C."/>
            <person name="Kahn D."/>
            <person name="Robinson-Rechavi M."/>
            <person name="Laudet V."/>
            <person name="Schachter V."/>
            <person name="Quetier F."/>
            <person name="Saurin W."/>
            <person name="Scarpelli C."/>
            <person name="Wincker P."/>
            <person name="Lander E.S."/>
            <person name="Weissenbach J."/>
            <person name="Roest Crollius H."/>
        </authorList>
    </citation>
    <scope>NUCLEOTIDE SEQUENCE [LARGE SCALE GENOMIC DNA]</scope>
</reference>
<protein>
    <submittedName>
        <fullName evidence="1">(spotted green pufferfish) hypothetical protein</fullName>
    </submittedName>
</protein>
<dbReference type="AlphaFoldDB" id="Q4RQL6"/>
<dbReference type="KEGG" id="tng:GSTEN00030551G001"/>
<gene>
    <name evidence="1" type="ORF">GSTENG00030551001</name>
</gene>
<reference evidence="1" key="2">
    <citation type="submission" date="2004-02" db="EMBL/GenBank/DDBJ databases">
        <authorList>
            <consortium name="Genoscope"/>
            <consortium name="Whitehead Institute Centre for Genome Research"/>
        </authorList>
    </citation>
    <scope>NUCLEOTIDE SEQUENCE</scope>
</reference>
<accession>Q4RQL6</accession>
<dbReference type="EMBL" id="CAAE01015004">
    <property type="protein sequence ID" value="CAG09316.1"/>
    <property type="molecule type" value="Genomic_DNA"/>
</dbReference>
<evidence type="ECO:0000313" key="1">
    <source>
        <dbReference type="EMBL" id="CAG09316.1"/>
    </source>
</evidence>
<comment type="caution">
    <text evidence="1">The sequence shown here is derived from an EMBL/GenBank/DDBJ whole genome shotgun (WGS) entry which is preliminary data.</text>
</comment>
<organism evidence="1">
    <name type="scientific">Tetraodon nigroviridis</name>
    <name type="common">Spotted green pufferfish</name>
    <name type="synonym">Chelonodon nigroviridis</name>
    <dbReference type="NCBI Taxonomy" id="99883"/>
    <lineage>
        <taxon>Eukaryota</taxon>
        <taxon>Metazoa</taxon>
        <taxon>Chordata</taxon>
        <taxon>Craniata</taxon>
        <taxon>Vertebrata</taxon>
        <taxon>Euteleostomi</taxon>
        <taxon>Actinopterygii</taxon>
        <taxon>Neopterygii</taxon>
        <taxon>Teleostei</taxon>
        <taxon>Neoteleostei</taxon>
        <taxon>Acanthomorphata</taxon>
        <taxon>Eupercaria</taxon>
        <taxon>Tetraodontiformes</taxon>
        <taxon>Tetradontoidea</taxon>
        <taxon>Tetraodontidae</taxon>
        <taxon>Tetraodon</taxon>
    </lineage>
</organism>
<sequence length="71" mass="7883">MTDHVKTIEGIRAAMAACLWPNLQAKQEINRKWGQITVSVNIPDSSHKGLSACNRFLPFTLSLRSSVVIEC</sequence>
<proteinExistence type="predicted"/>
<name>Q4RQL6_TETNG</name>